<proteinExistence type="predicted"/>
<gene>
    <name evidence="3" type="ORF">MNBD_GAMMA20-1304</name>
</gene>
<dbReference type="Pfam" id="PF00350">
    <property type="entry name" value="Dynamin_N"/>
    <property type="match status" value="1"/>
</dbReference>
<accession>A0A3B1AF05</accession>
<feature type="coiled-coil region" evidence="1">
    <location>
        <begin position="580"/>
        <end position="624"/>
    </location>
</feature>
<dbReference type="InterPro" id="IPR027417">
    <property type="entry name" value="P-loop_NTPase"/>
</dbReference>
<protein>
    <recommendedName>
        <fullName evidence="2">Dynamin N-terminal domain-containing protein</fullName>
    </recommendedName>
</protein>
<dbReference type="PANTHER" id="PTHR43681:SF1">
    <property type="entry name" value="SARCALUMENIN"/>
    <property type="match status" value="1"/>
</dbReference>
<dbReference type="AlphaFoldDB" id="A0A3B1AF05"/>
<dbReference type="EMBL" id="UOFU01000381">
    <property type="protein sequence ID" value="VAX04436.1"/>
    <property type="molecule type" value="Genomic_DNA"/>
</dbReference>
<dbReference type="PANTHER" id="PTHR43681">
    <property type="entry name" value="TRANSMEMBRANE GTPASE FZO"/>
    <property type="match status" value="1"/>
</dbReference>
<reference evidence="3" key="1">
    <citation type="submission" date="2018-06" db="EMBL/GenBank/DDBJ databases">
        <authorList>
            <person name="Zhirakovskaya E."/>
        </authorList>
    </citation>
    <scope>NUCLEOTIDE SEQUENCE</scope>
</reference>
<sequence length="653" mass="73854">MKEQFTQQLNAYSRWKDNTRRQITAYRDWLAAHDMSSPEDDLRIYEIIDALESDHITIGFAAEFSRGKTELINAIFFANYKRRLLPSSAGRTTMCPTELFHDAKTDKPYIRMLPIETRLEDISISEFKQDPAHWISIDLDIDSPQAMAEAFQEIIKTKPVPVDNAIRLGLYTREEHKKAEVPPVSIEIPLWRHIMISFPHPLLKQGLVILDTPGLNAMGTEPELTMDMLPNAQAVIFVLAADTGATKSDIEIWNTHARTFRGNRRTGLIVVLNKIDTLWDELQDEAAVQHNIDKQCSDTAEILGVESRNVYPVTAQKGLLARVKNDDALLQKSGLLALEATLSNEVLPAKQQLLGSNITSRIGAMIEGTQGVLTQRLDDIQTQMDELRSLSGKSADVLMETMQKLRMEQNIYQKDVENFQTSRHVLKRQLIALVESLGLDSLDHLIAKTRAGMVDSWTTHGMKGGMKTFFDGARDTMTHVNHQTEKSNAIVQSIYDRFRDEHGFSDLNPSLFATASYTRELDQLYKKAEEFRNSSVTTMTEQSFVVKKFFVSMVSHARNIFFRANQDAEDWAGSVMRPLAARIRERKQQLEKRLANLQKIKNSREKLAENIALLEAQSEDLMQQLGTISDILKAINTPLPTAHNPQQPAAAAI</sequence>
<dbReference type="SUPFAM" id="SSF52540">
    <property type="entry name" value="P-loop containing nucleoside triphosphate hydrolases"/>
    <property type="match status" value="1"/>
</dbReference>
<evidence type="ECO:0000259" key="2">
    <source>
        <dbReference type="Pfam" id="PF00350"/>
    </source>
</evidence>
<evidence type="ECO:0000313" key="3">
    <source>
        <dbReference type="EMBL" id="VAX04436.1"/>
    </source>
</evidence>
<keyword evidence="1" id="KW-0175">Coiled coil</keyword>
<dbReference type="InterPro" id="IPR051943">
    <property type="entry name" value="TRAFAC_Dynamin-like_GTPase"/>
</dbReference>
<dbReference type="Gene3D" id="3.40.50.300">
    <property type="entry name" value="P-loop containing nucleotide triphosphate hydrolases"/>
    <property type="match status" value="1"/>
</dbReference>
<evidence type="ECO:0000256" key="1">
    <source>
        <dbReference type="SAM" id="Coils"/>
    </source>
</evidence>
<feature type="domain" description="Dynamin N-terminal" evidence="2">
    <location>
        <begin position="63"/>
        <end position="274"/>
    </location>
</feature>
<organism evidence="3">
    <name type="scientific">hydrothermal vent metagenome</name>
    <dbReference type="NCBI Taxonomy" id="652676"/>
    <lineage>
        <taxon>unclassified sequences</taxon>
        <taxon>metagenomes</taxon>
        <taxon>ecological metagenomes</taxon>
    </lineage>
</organism>
<dbReference type="InterPro" id="IPR045063">
    <property type="entry name" value="Dynamin_N"/>
</dbReference>
<name>A0A3B1AF05_9ZZZZ</name>